<dbReference type="OrthoDB" id="3038990at2759"/>
<dbReference type="EMBL" id="RWJN01000597">
    <property type="protein sequence ID" value="TCD60439.1"/>
    <property type="molecule type" value="Genomic_DNA"/>
</dbReference>
<dbReference type="AlphaFoldDB" id="A0A4R0R8X1"/>
<keyword evidence="2" id="KW-1133">Transmembrane helix</keyword>
<organism evidence="3 4">
    <name type="scientific">Steccherinum ochraceum</name>
    <dbReference type="NCBI Taxonomy" id="92696"/>
    <lineage>
        <taxon>Eukaryota</taxon>
        <taxon>Fungi</taxon>
        <taxon>Dikarya</taxon>
        <taxon>Basidiomycota</taxon>
        <taxon>Agaricomycotina</taxon>
        <taxon>Agaricomycetes</taxon>
        <taxon>Polyporales</taxon>
        <taxon>Steccherinaceae</taxon>
        <taxon>Steccherinum</taxon>
    </lineage>
</organism>
<feature type="transmembrane region" description="Helical" evidence="2">
    <location>
        <begin position="128"/>
        <end position="149"/>
    </location>
</feature>
<dbReference type="Proteomes" id="UP000292702">
    <property type="component" value="Unassembled WGS sequence"/>
</dbReference>
<name>A0A4R0R8X1_9APHY</name>
<accession>A0A4R0R8X1</accession>
<comment type="caution">
    <text evidence="3">The sequence shown here is derived from an EMBL/GenBank/DDBJ whole genome shotgun (WGS) entry which is preliminary data.</text>
</comment>
<sequence>MNSTTTSLPDPYSLPNPFTQLAWLPPDIANQVRNVEFMLAALAGFVVWDVFWSLPEEYKMLSKRMIGPFDVVYVLSRIMMVFFVSTLSIFGRKDVCYCFYFQHLLMIQFFLTVVKYEDCSRQGMVQGWAAGLSTPLTSLLFLIRIRAVFYRKPFVVAFFGVFWLAILGTSLISAYCEATHSMEEFLTGQGMGSLTRVMLQSGQTYYLATVGFTVTIIALISSPNVSYIYSDSLVPVTAFVSNTMAARVYRKLKLELLRDTVDSGPMVLTTDPFGGSAAAMEFRVRTHWNASAVCESTTSTPASHGDLERPGGAVGKYAESSC</sequence>
<keyword evidence="2" id="KW-0472">Membrane</keyword>
<gene>
    <name evidence="3" type="ORF">EIP91_010070</name>
</gene>
<feature type="transmembrane region" description="Helical" evidence="2">
    <location>
        <begin position="204"/>
        <end position="221"/>
    </location>
</feature>
<evidence type="ECO:0000256" key="2">
    <source>
        <dbReference type="SAM" id="Phobius"/>
    </source>
</evidence>
<evidence type="ECO:0000313" key="4">
    <source>
        <dbReference type="Proteomes" id="UP000292702"/>
    </source>
</evidence>
<keyword evidence="2" id="KW-0812">Transmembrane</keyword>
<feature type="region of interest" description="Disordered" evidence="1">
    <location>
        <begin position="297"/>
        <end position="322"/>
    </location>
</feature>
<reference evidence="3 4" key="1">
    <citation type="submission" date="2018-11" db="EMBL/GenBank/DDBJ databases">
        <title>Genome assembly of Steccherinum ochraceum LE-BIN_3174, the white-rot fungus of the Steccherinaceae family (The Residual Polyporoid clade, Polyporales, Basidiomycota).</title>
        <authorList>
            <person name="Fedorova T.V."/>
            <person name="Glazunova O.A."/>
            <person name="Landesman E.O."/>
            <person name="Moiseenko K.V."/>
            <person name="Psurtseva N.V."/>
            <person name="Savinova O.S."/>
            <person name="Shakhova N.V."/>
            <person name="Tyazhelova T.V."/>
            <person name="Vasina D.V."/>
        </authorList>
    </citation>
    <scope>NUCLEOTIDE SEQUENCE [LARGE SCALE GENOMIC DNA]</scope>
    <source>
        <strain evidence="3 4">LE-BIN_3174</strain>
    </source>
</reference>
<feature type="transmembrane region" description="Helical" evidence="2">
    <location>
        <begin position="66"/>
        <end position="91"/>
    </location>
</feature>
<feature type="transmembrane region" description="Helical" evidence="2">
    <location>
        <begin position="37"/>
        <end position="54"/>
    </location>
</feature>
<protein>
    <recommendedName>
        <fullName evidence="5">Transmembrane protein</fullName>
    </recommendedName>
</protein>
<keyword evidence="4" id="KW-1185">Reference proteome</keyword>
<evidence type="ECO:0008006" key="5">
    <source>
        <dbReference type="Google" id="ProtNLM"/>
    </source>
</evidence>
<feature type="transmembrane region" description="Helical" evidence="2">
    <location>
        <begin position="97"/>
        <end position="116"/>
    </location>
</feature>
<evidence type="ECO:0000256" key="1">
    <source>
        <dbReference type="SAM" id="MobiDB-lite"/>
    </source>
</evidence>
<proteinExistence type="predicted"/>
<evidence type="ECO:0000313" key="3">
    <source>
        <dbReference type="EMBL" id="TCD60439.1"/>
    </source>
</evidence>
<feature type="transmembrane region" description="Helical" evidence="2">
    <location>
        <begin position="155"/>
        <end position="176"/>
    </location>
</feature>